<dbReference type="Gene3D" id="3.10.20.30">
    <property type="match status" value="1"/>
</dbReference>
<dbReference type="Pfam" id="PF00111">
    <property type="entry name" value="Fer2"/>
    <property type="match status" value="1"/>
</dbReference>
<reference evidence="2 3" key="1">
    <citation type="journal article" date="2006" name="Science">
        <title>Genome of rice cluster I archaea -- the key methane producers in the rice rhizosphere.</title>
        <authorList>
            <person name="Erkel C."/>
            <person name="Kube M."/>
            <person name="Reinhardt R."/>
            <person name="Liesack W."/>
        </authorList>
    </citation>
    <scope>NUCLEOTIDE SEQUENCE [LARGE SCALE GENOMIC DNA]</scope>
    <source>
        <strain evidence="3">DSM 22066 / NBRC 105507 / MRE50</strain>
    </source>
</reference>
<dbReference type="InterPro" id="IPR041414">
    <property type="entry name" value="Raco-like_middle"/>
</dbReference>
<gene>
    <name evidence="2" type="ORF">LRC464</name>
</gene>
<dbReference type="PANTHER" id="PTHR42895:SF2">
    <property type="entry name" value="IRON-SULFUR CLUSTER PROTEIN"/>
    <property type="match status" value="1"/>
</dbReference>
<dbReference type="Pfam" id="PF17651">
    <property type="entry name" value="Raco_middle"/>
    <property type="match status" value="1"/>
</dbReference>
<dbReference type="Pfam" id="PF14574">
    <property type="entry name" value="RACo_C_ter"/>
    <property type="match status" value="1"/>
</dbReference>
<dbReference type="SUPFAM" id="SSF54292">
    <property type="entry name" value="2Fe-2S ferredoxin-like"/>
    <property type="match status" value="1"/>
</dbReference>
<dbReference type="InterPro" id="IPR001041">
    <property type="entry name" value="2Fe-2S_ferredoxin-type"/>
</dbReference>
<dbReference type="CDD" id="cd00207">
    <property type="entry name" value="fer2"/>
    <property type="match status" value="1"/>
</dbReference>
<evidence type="ECO:0000313" key="3">
    <source>
        <dbReference type="Proteomes" id="UP000000663"/>
    </source>
</evidence>
<dbReference type="InterPro" id="IPR036010">
    <property type="entry name" value="2Fe-2S_ferredoxin-like_sf"/>
</dbReference>
<dbReference type="SUPFAM" id="SSF53067">
    <property type="entry name" value="Actin-like ATPase domain"/>
    <property type="match status" value="1"/>
</dbReference>
<proteinExistence type="predicted"/>
<keyword evidence="3" id="KW-1185">Reference proteome</keyword>
<sequence>MPEREARVIFQPMNRVLTVPGGTLLLDAMRTAGLAIESVCGGKGTCRKCRVILTRGKCKVDARIGGKRLTAAEEAKGYYMACQVRVVEDCEFTIPVESRIDSPQILLSATVKIDRVNPAVVRYPVETMPSIGPLPGMQSIRLTGYTGARPHVPDTVYQQLRAPDEPMLATLSLARIPPEITGVEAARGAGPLYGVAVDLGTTTVVGCLVDLQSGQIVGTGSALNRQITYGEELMTRIGYASTPAGLEEIRKAAVESVDQVINSLAEAAGIRKTDIVDMCLAGNTVMHHLFLGMAPRYLELANADVSRVPVVKKAASLGLSLRDGATVFCLPGVSRFVGGDAIGDVLASNMYCSDEISLVVDLGTNGEIILGNKDWMVSVSCASGPAFEGAGATYGVRAMKGAIDHVSLDPATSDVSFTTIGGVPPRGICGSGIIDAVAAMVTTGALDFAGKLNSGHSRVRPGEEGLEYVLVPAGRSAIGRDIVITQQDIDYLMDTKAAVCGAIGVLLNKCKLKVTDVRQVYLAGAFGAYTNLASATKLGIIPEFPRAEVHPIGNGSLSGAYATLVSRSQRVVAEEIARKIAYVDLMVDSEFFEEYLAALYIPGKRELFPVSYGGKGTLYESR</sequence>
<dbReference type="InterPro" id="IPR012675">
    <property type="entry name" value="Beta-grasp_dom_sf"/>
</dbReference>
<protein>
    <submittedName>
        <fullName evidence="2">Predicted corrinoid activation/regeneration protein</fullName>
    </submittedName>
</protein>
<dbReference type="EMBL" id="AM114193">
    <property type="protein sequence ID" value="CAJ35415.1"/>
    <property type="molecule type" value="Genomic_DNA"/>
</dbReference>
<dbReference type="InterPro" id="IPR042259">
    <property type="entry name" value="Raco-like_middle_sf"/>
</dbReference>
<organism evidence="2 3">
    <name type="scientific">Methanocella arvoryzae (strain DSM 22066 / NBRC 105507 / MRE50)</name>
    <dbReference type="NCBI Taxonomy" id="351160"/>
    <lineage>
        <taxon>Archaea</taxon>
        <taxon>Methanobacteriati</taxon>
        <taxon>Methanobacteriota</taxon>
        <taxon>Stenosarchaea group</taxon>
        <taxon>Methanomicrobia</taxon>
        <taxon>Methanocellales</taxon>
        <taxon>Methanocellaceae</taxon>
        <taxon>Methanocella</taxon>
    </lineage>
</organism>
<accession>Q0W878</accession>
<dbReference type="KEGG" id="rci:LRC464"/>
<evidence type="ECO:0000313" key="2">
    <source>
        <dbReference type="EMBL" id="CAJ35415.1"/>
    </source>
</evidence>
<evidence type="ECO:0000259" key="1">
    <source>
        <dbReference type="PROSITE" id="PS51085"/>
    </source>
</evidence>
<dbReference type="PROSITE" id="PS51085">
    <property type="entry name" value="2FE2S_FER_2"/>
    <property type="match status" value="1"/>
</dbReference>
<dbReference type="Proteomes" id="UP000000663">
    <property type="component" value="Chromosome"/>
</dbReference>
<dbReference type="InterPro" id="IPR052911">
    <property type="entry name" value="Corrinoid_activation_enz"/>
</dbReference>
<dbReference type="GO" id="GO:0051536">
    <property type="term" value="F:iron-sulfur cluster binding"/>
    <property type="evidence" value="ECO:0007669"/>
    <property type="project" value="InterPro"/>
</dbReference>
<feature type="domain" description="2Fe-2S ferredoxin-type" evidence="1">
    <location>
        <begin position="6"/>
        <end position="100"/>
    </location>
</feature>
<dbReference type="InterPro" id="IPR027980">
    <property type="entry name" value="RACo_C"/>
</dbReference>
<dbReference type="InterPro" id="IPR043129">
    <property type="entry name" value="ATPase_NBD"/>
</dbReference>
<dbReference type="AlphaFoldDB" id="Q0W878"/>
<name>Q0W878_METAR</name>
<dbReference type="STRING" id="351160.LRC464"/>
<dbReference type="PANTHER" id="PTHR42895">
    <property type="entry name" value="IRON-SULFUR CLUSTER-BINDING PROTEIN-RELATED"/>
    <property type="match status" value="1"/>
</dbReference>
<dbReference type="eggNOG" id="arCOG02035">
    <property type="taxonomic scope" value="Archaea"/>
</dbReference>
<dbReference type="Gene3D" id="3.30.420.480">
    <property type="entry name" value="Domain of unknown function (DUF4445)"/>
    <property type="match status" value="1"/>
</dbReference>